<evidence type="ECO:0000313" key="2">
    <source>
        <dbReference type="EMBL" id="MCC3273226.1"/>
    </source>
</evidence>
<sequence>MARTRSVASLVLVLCVMGCAEDSSAPAGGDELTWQDAKARTQAMELEIADSLPPDLVAEAEQMPEGVLIQCGDSAVNWHGATTVTLSEGTEPEPLVRELEAKYRDSRFDIKVRDPAPAGHYEVQLRSPDTAEIYFIKRGVEPGTIRIASGSDCFPWPEGEYMGGKF</sequence>
<keyword evidence="1" id="KW-0732">Signal</keyword>
<evidence type="ECO:0000313" key="4">
    <source>
        <dbReference type="Proteomes" id="UP000829758"/>
    </source>
</evidence>
<dbReference type="RefSeq" id="WP_227929077.1">
    <property type="nucleotide sequence ID" value="NZ_CP094984.1"/>
</dbReference>
<evidence type="ECO:0000313" key="5">
    <source>
        <dbReference type="Proteomes" id="UP001155145"/>
    </source>
</evidence>
<feature type="chain" id="PRO_5040760418" description="Lipoprotein" evidence="1">
    <location>
        <begin position="21"/>
        <end position="166"/>
    </location>
</feature>
<evidence type="ECO:0000256" key="1">
    <source>
        <dbReference type="SAM" id="SignalP"/>
    </source>
</evidence>
<dbReference type="Proteomes" id="UP000829758">
    <property type="component" value="Chromosome"/>
</dbReference>
<evidence type="ECO:0008006" key="6">
    <source>
        <dbReference type="Google" id="ProtNLM"/>
    </source>
</evidence>
<name>A0A9X1M925_9MICC</name>
<organism evidence="2 5">
    <name type="scientific">Arthrobacter zhangbolii</name>
    <dbReference type="NCBI Taxonomy" id="2886936"/>
    <lineage>
        <taxon>Bacteria</taxon>
        <taxon>Bacillati</taxon>
        <taxon>Actinomycetota</taxon>
        <taxon>Actinomycetes</taxon>
        <taxon>Micrococcales</taxon>
        <taxon>Micrococcaceae</taxon>
        <taxon>Arthrobacter</taxon>
    </lineage>
</organism>
<evidence type="ECO:0000313" key="3">
    <source>
        <dbReference type="EMBL" id="UON92786.1"/>
    </source>
</evidence>
<proteinExistence type="predicted"/>
<feature type="signal peptide" evidence="1">
    <location>
        <begin position="1"/>
        <end position="20"/>
    </location>
</feature>
<reference evidence="2" key="1">
    <citation type="submission" date="2021-10" db="EMBL/GenBank/DDBJ databases">
        <title>Novel species in genus Arthrobacter.</title>
        <authorList>
            <person name="Liu Y."/>
        </authorList>
    </citation>
    <scope>NUCLEOTIDE SEQUENCE</scope>
    <source>
        <strain evidence="2">Zg-Y462</strain>
        <strain evidence="4">zg-Y462</strain>
    </source>
</reference>
<keyword evidence="4" id="KW-1185">Reference proteome</keyword>
<gene>
    <name evidence="2" type="ORF">LJ755_10860</name>
    <name evidence="3" type="ORF">MUK71_03845</name>
</gene>
<protein>
    <recommendedName>
        <fullName evidence="6">Lipoprotein</fullName>
    </recommendedName>
</protein>
<dbReference type="Proteomes" id="UP001155145">
    <property type="component" value="Unassembled WGS sequence"/>
</dbReference>
<accession>A0A9X1M925</accession>
<dbReference type="AlphaFoldDB" id="A0A9X1M925"/>
<dbReference type="EMBL" id="CP094984">
    <property type="protein sequence ID" value="UON92786.1"/>
    <property type="molecule type" value="Genomic_DNA"/>
</dbReference>
<dbReference type="EMBL" id="JAJFZT010000007">
    <property type="protein sequence ID" value="MCC3273226.1"/>
    <property type="molecule type" value="Genomic_DNA"/>
</dbReference>